<dbReference type="Proteomes" id="UP000005801">
    <property type="component" value="Unassembled WGS sequence"/>
</dbReference>
<accession>A6GC46</accession>
<evidence type="ECO:0000313" key="2">
    <source>
        <dbReference type="EMBL" id="EDM76608.1"/>
    </source>
</evidence>
<feature type="transmembrane region" description="Helical" evidence="1">
    <location>
        <begin position="291"/>
        <end position="312"/>
    </location>
</feature>
<gene>
    <name evidence="2" type="ORF">PPSIR1_24409</name>
</gene>
<keyword evidence="1" id="KW-0812">Transmembrane</keyword>
<keyword evidence="1" id="KW-1133">Transmembrane helix</keyword>
<reference evidence="2 3" key="1">
    <citation type="submission" date="2007-06" db="EMBL/GenBank/DDBJ databases">
        <authorList>
            <person name="Shimkets L."/>
            <person name="Ferriera S."/>
            <person name="Johnson J."/>
            <person name="Kravitz S."/>
            <person name="Beeson K."/>
            <person name="Sutton G."/>
            <person name="Rogers Y.-H."/>
            <person name="Friedman R."/>
            <person name="Frazier M."/>
            <person name="Venter J.C."/>
        </authorList>
    </citation>
    <scope>NUCLEOTIDE SEQUENCE [LARGE SCALE GENOMIC DNA]</scope>
    <source>
        <strain evidence="2 3">SIR-1</strain>
    </source>
</reference>
<proteinExistence type="predicted"/>
<evidence type="ECO:0000313" key="3">
    <source>
        <dbReference type="Proteomes" id="UP000005801"/>
    </source>
</evidence>
<sequence length="333" mass="35231">MIFGSALLTMPRTSHAEGLEDDLAATVAAQDGDDAEAYAVARDAVDKANLAVNKDPESNVADLQARLAELEGFEAQLAEDPATRELVELSRLNLARAYLVMEDIEQAEAAMDQVLRVARERRPDVDQFGPTFAAYYDARREALDGLGRAEIAVECGVPCEVTIDAVPSAPQSGPLYLGTYRVWIRAKDDSALEERHTVALDQPGEVVSVTFPTVGPEPEPEPEPEPVELAPAAPGWKRVLPRWASATLAVVGVGGLAAGAAMLSLDGTCPGGFDPVRQAQDCPELYESTNVGGALVGVGAAVAATGGVILIVDEVRVGKQSGRQATLTWTVRF</sequence>
<keyword evidence="2" id="KW-0378">Hydrolase</keyword>
<protein>
    <submittedName>
        <fullName evidence="2">Cytidine deaminase</fullName>
        <ecNumber evidence="2">3.5.4.5</ecNumber>
    </submittedName>
</protein>
<keyword evidence="1" id="KW-0472">Membrane</keyword>
<dbReference type="AlphaFoldDB" id="A6GC46"/>
<evidence type="ECO:0000256" key="1">
    <source>
        <dbReference type="SAM" id="Phobius"/>
    </source>
</evidence>
<name>A6GC46_9BACT</name>
<dbReference type="STRING" id="391625.PPSIR1_24409"/>
<dbReference type="EMBL" id="ABCS01000062">
    <property type="protein sequence ID" value="EDM76608.1"/>
    <property type="molecule type" value="Genomic_DNA"/>
</dbReference>
<dbReference type="EC" id="3.5.4.5" evidence="2"/>
<keyword evidence="3" id="KW-1185">Reference proteome</keyword>
<dbReference type="GO" id="GO:0004126">
    <property type="term" value="F:cytidine deaminase activity"/>
    <property type="evidence" value="ECO:0007669"/>
    <property type="project" value="UniProtKB-EC"/>
</dbReference>
<organism evidence="2 3">
    <name type="scientific">Plesiocystis pacifica SIR-1</name>
    <dbReference type="NCBI Taxonomy" id="391625"/>
    <lineage>
        <taxon>Bacteria</taxon>
        <taxon>Pseudomonadati</taxon>
        <taxon>Myxococcota</taxon>
        <taxon>Polyangia</taxon>
        <taxon>Nannocystales</taxon>
        <taxon>Nannocystaceae</taxon>
        <taxon>Plesiocystis</taxon>
    </lineage>
</organism>
<comment type="caution">
    <text evidence="2">The sequence shown here is derived from an EMBL/GenBank/DDBJ whole genome shotgun (WGS) entry which is preliminary data.</text>
</comment>